<dbReference type="EMBL" id="MJEQ01037188">
    <property type="protein sequence ID" value="OIT02640.1"/>
    <property type="molecule type" value="Genomic_DNA"/>
</dbReference>
<accession>A0A1J6IPZ0</accession>
<feature type="signal peptide" evidence="1">
    <location>
        <begin position="1"/>
        <end position="19"/>
    </location>
</feature>
<name>A0A1J6IPZ0_NICAT</name>
<dbReference type="Proteomes" id="UP000187609">
    <property type="component" value="Unassembled WGS sequence"/>
</dbReference>
<feature type="chain" id="PRO_5012385345" description="Secreted protein" evidence="1">
    <location>
        <begin position="20"/>
        <end position="77"/>
    </location>
</feature>
<evidence type="ECO:0000256" key="1">
    <source>
        <dbReference type="SAM" id="SignalP"/>
    </source>
</evidence>
<evidence type="ECO:0000313" key="2">
    <source>
        <dbReference type="EMBL" id="OIT02640.1"/>
    </source>
</evidence>
<evidence type="ECO:0000313" key="3">
    <source>
        <dbReference type="Proteomes" id="UP000187609"/>
    </source>
</evidence>
<sequence>MVQHFTFIAHFLLRARIAANVDIFSRSSDWQTLWPTGKPFVLLKLISNIRQTTSQCRNFLSKSWSIDYCNLQFSFLV</sequence>
<gene>
    <name evidence="2" type="ORF">A4A49_10962</name>
</gene>
<protein>
    <recommendedName>
        <fullName evidence="4">Secreted protein</fullName>
    </recommendedName>
</protein>
<comment type="caution">
    <text evidence="2">The sequence shown here is derived from an EMBL/GenBank/DDBJ whole genome shotgun (WGS) entry which is preliminary data.</text>
</comment>
<dbReference type="AlphaFoldDB" id="A0A1J6IPZ0"/>
<keyword evidence="1" id="KW-0732">Signal</keyword>
<dbReference type="Gramene" id="OIT02640">
    <property type="protein sequence ID" value="OIT02640"/>
    <property type="gene ID" value="A4A49_10962"/>
</dbReference>
<proteinExistence type="predicted"/>
<organism evidence="2 3">
    <name type="scientific">Nicotiana attenuata</name>
    <name type="common">Coyote tobacco</name>
    <dbReference type="NCBI Taxonomy" id="49451"/>
    <lineage>
        <taxon>Eukaryota</taxon>
        <taxon>Viridiplantae</taxon>
        <taxon>Streptophyta</taxon>
        <taxon>Embryophyta</taxon>
        <taxon>Tracheophyta</taxon>
        <taxon>Spermatophyta</taxon>
        <taxon>Magnoliopsida</taxon>
        <taxon>eudicotyledons</taxon>
        <taxon>Gunneridae</taxon>
        <taxon>Pentapetalae</taxon>
        <taxon>asterids</taxon>
        <taxon>lamiids</taxon>
        <taxon>Solanales</taxon>
        <taxon>Solanaceae</taxon>
        <taxon>Nicotianoideae</taxon>
        <taxon>Nicotianeae</taxon>
        <taxon>Nicotiana</taxon>
    </lineage>
</organism>
<evidence type="ECO:0008006" key="4">
    <source>
        <dbReference type="Google" id="ProtNLM"/>
    </source>
</evidence>
<keyword evidence="3" id="KW-1185">Reference proteome</keyword>
<reference evidence="2" key="1">
    <citation type="submission" date="2016-11" db="EMBL/GenBank/DDBJ databases">
        <title>The genome of Nicotiana attenuata.</title>
        <authorList>
            <person name="Xu S."/>
            <person name="Brockmoeller T."/>
            <person name="Gaquerel E."/>
            <person name="Navarro A."/>
            <person name="Kuhl H."/>
            <person name="Gase K."/>
            <person name="Ling Z."/>
            <person name="Zhou W."/>
            <person name="Kreitzer C."/>
            <person name="Stanke M."/>
            <person name="Tang H."/>
            <person name="Lyons E."/>
            <person name="Pandey P."/>
            <person name="Pandey S.P."/>
            <person name="Timmermann B."/>
            <person name="Baldwin I.T."/>
        </authorList>
    </citation>
    <scope>NUCLEOTIDE SEQUENCE [LARGE SCALE GENOMIC DNA]</scope>
    <source>
        <strain evidence="2">UT</strain>
    </source>
</reference>